<dbReference type="PANTHER" id="PTHR43105">
    <property type="entry name" value="RESPIRATORY NITRATE REDUCTASE"/>
    <property type="match status" value="1"/>
</dbReference>
<name>A0A5S9MDE2_BACIA</name>
<dbReference type="Gene3D" id="2.40.40.20">
    <property type="match status" value="1"/>
</dbReference>
<reference evidence="3 4" key="1">
    <citation type="submission" date="2019-12" db="EMBL/GenBank/DDBJ databases">
        <title>Full genome sequence of a Bacillus safensis strain isolated from commercially available natto in Indonesia.</title>
        <authorList>
            <person name="Yoshida M."/>
            <person name="Uomi M."/>
            <person name="Waturangi D."/>
            <person name="Ekaputri J.J."/>
            <person name="Setiamarga D.H.E."/>
        </authorList>
    </citation>
    <scope>NUCLEOTIDE SEQUENCE [LARGE SCALE GENOMIC DNA]</scope>
    <source>
        <strain evidence="3 4">IDN1</strain>
    </source>
</reference>
<dbReference type="EMBL" id="AP021906">
    <property type="protein sequence ID" value="BBP89969.1"/>
    <property type="molecule type" value="Genomic_DNA"/>
</dbReference>
<keyword evidence="1" id="KW-0560">Oxidoreductase</keyword>
<protein>
    <recommendedName>
        <fullName evidence="2">Molybdopterin dinucleotide-binding domain-containing protein</fullName>
    </recommendedName>
</protein>
<feature type="domain" description="Molybdopterin dinucleotide-binding" evidence="2">
    <location>
        <begin position="2"/>
        <end position="100"/>
    </location>
</feature>
<proteinExistence type="predicted"/>
<accession>A0A5S9MDE2</accession>
<dbReference type="Pfam" id="PF01568">
    <property type="entry name" value="Molydop_binding"/>
    <property type="match status" value="1"/>
</dbReference>
<dbReference type="PANTHER" id="PTHR43105:SF14">
    <property type="entry name" value="FORMATE DEHYDROGENASE H"/>
    <property type="match status" value="1"/>
</dbReference>
<evidence type="ECO:0000259" key="2">
    <source>
        <dbReference type="Pfam" id="PF01568"/>
    </source>
</evidence>
<dbReference type="InterPro" id="IPR006657">
    <property type="entry name" value="MoPterin_dinucl-bd_dom"/>
</dbReference>
<dbReference type="CDD" id="cd00508">
    <property type="entry name" value="MopB_CT_Fdh-Nap-like"/>
    <property type="match status" value="1"/>
</dbReference>
<sequence length="115" mass="13207">MAHYQTGVQTRRSTSLVARQFEAYAELHPDTAKTYGLQHGELVTIKSKRGSVIIRCRISDTIRKDTVFVPFHWSKHQSINQLIDDQLDPHSKMPGFKYCPVKLSACVNEKLCEKF</sequence>
<dbReference type="GO" id="GO:0003954">
    <property type="term" value="F:NADH dehydrogenase activity"/>
    <property type="evidence" value="ECO:0007669"/>
    <property type="project" value="TreeGrafter"/>
</dbReference>
<gene>
    <name evidence="3" type="ORF">BsIDN1_35870</name>
</gene>
<dbReference type="InterPro" id="IPR009010">
    <property type="entry name" value="Asp_de-COase-like_dom_sf"/>
</dbReference>
<dbReference type="InterPro" id="IPR050123">
    <property type="entry name" value="Prok_molybdopt-oxidoreductase"/>
</dbReference>
<organism evidence="3 4">
    <name type="scientific">Bacillus safensis</name>
    <dbReference type="NCBI Taxonomy" id="561879"/>
    <lineage>
        <taxon>Bacteria</taxon>
        <taxon>Bacillati</taxon>
        <taxon>Bacillota</taxon>
        <taxon>Bacilli</taxon>
        <taxon>Bacillales</taxon>
        <taxon>Bacillaceae</taxon>
        <taxon>Bacillus</taxon>
    </lineage>
</organism>
<dbReference type="GO" id="GO:0016020">
    <property type="term" value="C:membrane"/>
    <property type="evidence" value="ECO:0007669"/>
    <property type="project" value="TreeGrafter"/>
</dbReference>
<dbReference type="SUPFAM" id="SSF50692">
    <property type="entry name" value="ADC-like"/>
    <property type="match status" value="1"/>
</dbReference>
<evidence type="ECO:0000256" key="1">
    <source>
        <dbReference type="ARBA" id="ARBA00023002"/>
    </source>
</evidence>
<dbReference type="AlphaFoldDB" id="A0A5S9MDE2"/>
<dbReference type="Proteomes" id="UP000464658">
    <property type="component" value="Chromosome"/>
</dbReference>
<dbReference type="GO" id="GO:0022904">
    <property type="term" value="P:respiratory electron transport chain"/>
    <property type="evidence" value="ECO:0007669"/>
    <property type="project" value="TreeGrafter"/>
</dbReference>
<evidence type="ECO:0000313" key="4">
    <source>
        <dbReference type="Proteomes" id="UP000464658"/>
    </source>
</evidence>
<dbReference type="GO" id="GO:0043546">
    <property type="term" value="F:molybdopterin cofactor binding"/>
    <property type="evidence" value="ECO:0007669"/>
    <property type="project" value="InterPro"/>
</dbReference>
<evidence type="ECO:0000313" key="3">
    <source>
        <dbReference type="EMBL" id="BBP89969.1"/>
    </source>
</evidence>